<keyword evidence="3" id="KW-0378">Hydrolase</keyword>
<gene>
    <name evidence="7" type="ORF">PPAR00522_LOCUS3625</name>
</gene>
<dbReference type="GO" id="GO:0000034">
    <property type="term" value="F:adenine deaminase activity"/>
    <property type="evidence" value="ECO:0007669"/>
    <property type="project" value="InterPro"/>
</dbReference>
<proteinExistence type="inferred from homology"/>
<dbReference type="PANTHER" id="PTHR43114">
    <property type="entry name" value="ADENINE DEAMINASE"/>
    <property type="match status" value="1"/>
</dbReference>
<evidence type="ECO:0000259" key="6">
    <source>
        <dbReference type="Pfam" id="PF00962"/>
    </source>
</evidence>
<dbReference type="AlphaFoldDB" id="A0A7S0UNK6"/>
<dbReference type="InterPro" id="IPR028892">
    <property type="entry name" value="ADE"/>
</dbReference>
<dbReference type="PANTHER" id="PTHR43114:SF6">
    <property type="entry name" value="ADENINE DEAMINASE"/>
    <property type="match status" value="1"/>
</dbReference>
<dbReference type="GO" id="GO:0046872">
    <property type="term" value="F:metal ion binding"/>
    <property type="evidence" value="ECO:0007669"/>
    <property type="project" value="UniProtKB-KW"/>
</dbReference>
<reference evidence="7" key="1">
    <citation type="submission" date="2021-01" db="EMBL/GenBank/DDBJ databases">
        <authorList>
            <person name="Corre E."/>
            <person name="Pelletier E."/>
            <person name="Niang G."/>
            <person name="Scheremetjew M."/>
            <person name="Finn R."/>
            <person name="Kale V."/>
            <person name="Holt S."/>
            <person name="Cochrane G."/>
            <person name="Meng A."/>
            <person name="Brown T."/>
            <person name="Cohen L."/>
        </authorList>
    </citation>
    <scope>NUCLEOTIDE SEQUENCE</scope>
    <source>
        <strain evidence="7">SAG 63-3</strain>
    </source>
</reference>
<dbReference type="NCBIfam" id="TIGR01430">
    <property type="entry name" value="aden_deam"/>
    <property type="match status" value="1"/>
</dbReference>
<protein>
    <recommendedName>
        <fullName evidence="6">Adenosine deaminase domain-containing protein</fullName>
    </recommendedName>
</protein>
<name>A0A7S0UNK6_9CHLO</name>
<dbReference type="GO" id="GO:0005829">
    <property type="term" value="C:cytosol"/>
    <property type="evidence" value="ECO:0007669"/>
    <property type="project" value="TreeGrafter"/>
</dbReference>
<evidence type="ECO:0000256" key="3">
    <source>
        <dbReference type="ARBA" id="ARBA00022801"/>
    </source>
</evidence>
<dbReference type="EMBL" id="HBFM01006027">
    <property type="protein sequence ID" value="CAD8767233.1"/>
    <property type="molecule type" value="Transcribed_RNA"/>
</dbReference>
<comment type="cofactor">
    <cofactor evidence="1">
        <name>Zn(2+)</name>
        <dbReference type="ChEBI" id="CHEBI:29105"/>
    </cofactor>
</comment>
<evidence type="ECO:0000256" key="4">
    <source>
        <dbReference type="ARBA" id="ARBA00022833"/>
    </source>
</evidence>
<dbReference type="HAMAP" id="MF_01962">
    <property type="entry name" value="Adenine_deaminase"/>
    <property type="match status" value="1"/>
</dbReference>
<dbReference type="GO" id="GO:0009117">
    <property type="term" value="P:nucleotide metabolic process"/>
    <property type="evidence" value="ECO:0007669"/>
    <property type="project" value="UniProtKB-KW"/>
</dbReference>
<dbReference type="InterPro" id="IPR001365">
    <property type="entry name" value="A_deaminase_dom"/>
</dbReference>
<sequence length="354" mass="39565">MVMLEEVFKFIDIVPKAELHVHLEGTMEPETLLKCAARNGVVAPYTSIDEAREAYKFHDLQSFLDIYYRGCDVLKTSEDFYDLSMQYFTKAQEENVTVIEMFFDPQSHTSRGLSFDVFMSGILRAVEDAKLTLCVNVSLIMCFLRHLSEASAMDTLEQAKPYYSHLLGVGLDSTEIGNPSSKFSRVMAQAKALGLHIVAHAGEEGDASYIWSALNDIGAERIDHGVRSIEDPDLIVHLACHPPTSLTVCPFSNLKLNVFQSDDHAREILRKLLDRKGGLRITLNSDDPAYFGGYVNANFKWVAGLLDLDLDQVAQIAKNSFLGSFLEEDQKRLYCAQVDSVLQTMKEQEGGGKC</sequence>
<evidence type="ECO:0000256" key="1">
    <source>
        <dbReference type="ARBA" id="ARBA00001947"/>
    </source>
</evidence>
<accession>A0A7S0UNK6</accession>
<dbReference type="NCBIfam" id="NF006850">
    <property type="entry name" value="PRK09358.1-6"/>
    <property type="match status" value="1"/>
</dbReference>
<dbReference type="GO" id="GO:0043103">
    <property type="term" value="P:hypoxanthine salvage"/>
    <property type="evidence" value="ECO:0007669"/>
    <property type="project" value="TreeGrafter"/>
</dbReference>
<keyword evidence="5" id="KW-0546">Nucleotide metabolism</keyword>
<dbReference type="InterPro" id="IPR006330">
    <property type="entry name" value="Ado/ade_deaminase"/>
</dbReference>
<evidence type="ECO:0000256" key="2">
    <source>
        <dbReference type="ARBA" id="ARBA00022723"/>
    </source>
</evidence>
<dbReference type="CDD" id="cd01320">
    <property type="entry name" value="ADA"/>
    <property type="match status" value="1"/>
</dbReference>
<keyword evidence="2" id="KW-0479">Metal-binding</keyword>
<dbReference type="Pfam" id="PF00962">
    <property type="entry name" value="A_deaminase"/>
    <property type="match status" value="1"/>
</dbReference>
<dbReference type="Gene3D" id="3.20.20.140">
    <property type="entry name" value="Metal-dependent hydrolases"/>
    <property type="match status" value="1"/>
</dbReference>
<dbReference type="GO" id="GO:0006146">
    <property type="term" value="P:adenine catabolic process"/>
    <property type="evidence" value="ECO:0007669"/>
    <property type="project" value="InterPro"/>
</dbReference>
<dbReference type="InterPro" id="IPR032466">
    <property type="entry name" value="Metal_Hydrolase"/>
</dbReference>
<evidence type="ECO:0000256" key="5">
    <source>
        <dbReference type="ARBA" id="ARBA00023080"/>
    </source>
</evidence>
<keyword evidence="4" id="KW-0862">Zinc</keyword>
<dbReference type="SUPFAM" id="SSF51556">
    <property type="entry name" value="Metallo-dependent hydrolases"/>
    <property type="match status" value="1"/>
</dbReference>
<organism evidence="7">
    <name type="scientific">Polytomella parva</name>
    <dbReference type="NCBI Taxonomy" id="51329"/>
    <lineage>
        <taxon>Eukaryota</taxon>
        <taxon>Viridiplantae</taxon>
        <taxon>Chlorophyta</taxon>
        <taxon>core chlorophytes</taxon>
        <taxon>Chlorophyceae</taxon>
        <taxon>CS clade</taxon>
        <taxon>Chlamydomonadales</taxon>
        <taxon>Chlamydomonadaceae</taxon>
        <taxon>Polytomella</taxon>
    </lineage>
</organism>
<evidence type="ECO:0000313" key="7">
    <source>
        <dbReference type="EMBL" id="CAD8767233.1"/>
    </source>
</evidence>
<feature type="domain" description="Adenosine deaminase" evidence="6">
    <location>
        <begin position="15"/>
        <end position="339"/>
    </location>
</feature>